<keyword evidence="2" id="KW-1185">Reference proteome</keyword>
<name>A0ACB9ZGQ7_9PEZI</name>
<comment type="caution">
    <text evidence="1">The sequence shown here is derived from an EMBL/GenBank/DDBJ whole genome shotgun (WGS) entry which is preliminary data.</text>
</comment>
<sequence>MVARKKTSRGAGKGTSKGISTSTGPLSAPKPGDHNSHALAEAAPSEADPSSEPVYFWRPSQPKTGFLSQWWRSPFRDRSDPSRVYPTAEHYMMYQKAVLFRDPETGGRILSASHPGEVKALGRAVANFDYSVWKRERERIVREANWCKFSLPVSSSSNPSSSSREDTTPTLRDALLATGDRPLVEASPADRIWGIGFKAADAEKNRRRWGLNLLGKCLMEVREQLRLEEQEKDEAREKEKGGEEDG</sequence>
<evidence type="ECO:0000313" key="1">
    <source>
        <dbReference type="EMBL" id="KAI4870005.1"/>
    </source>
</evidence>
<accession>A0ACB9ZGQ7</accession>
<dbReference type="EMBL" id="MU393426">
    <property type="protein sequence ID" value="KAI4870005.1"/>
    <property type="molecule type" value="Genomic_DNA"/>
</dbReference>
<protein>
    <submittedName>
        <fullName evidence="1">Uncharacterized protein</fullName>
    </submittedName>
</protein>
<evidence type="ECO:0000313" key="2">
    <source>
        <dbReference type="Proteomes" id="UP001497700"/>
    </source>
</evidence>
<gene>
    <name evidence="1" type="ORF">F4820DRAFT_404794</name>
</gene>
<proteinExistence type="predicted"/>
<organism evidence="1 2">
    <name type="scientific">Hypoxylon rubiginosum</name>
    <dbReference type="NCBI Taxonomy" id="110542"/>
    <lineage>
        <taxon>Eukaryota</taxon>
        <taxon>Fungi</taxon>
        <taxon>Dikarya</taxon>
        <taxon>Ascomycota</taxon>
        <taxon>Pezizomycotina</taxon>
        <taxon>Sordariomycetes</taxon>
        <taxon>Xylariomycetidae</taxon>
        <taxon>Xylariales</taxon>
        <taxon>Hypoxylaceae</taxon>
        <taxon>Hypoxylon</taxon>
    </lineage>
</organism>
<reference evidence="1 2" key="1">
    <citation type="journal article" date="2022" name="New Phytol.">
        <title>Ecological generalism drives hyperdiversity of secondary metabolite gene clusters in xylarialean endophytes.</title>
        <authorList>
            <person name="Franco M.E.E."/>
            <person name="Wisecaver J.H."/>
            <person name="Arnold A.E."/>
            <person name="Ju Y.M."/>
            <person name="Slot J.C."/>
            <person name="Ahrendt S."/>
            <person name="Moore L.P."/>
            <person name="Eastman K.E."/>
            <person name="Scott K."/>
            <person name="Konkel Z."/>
            <person name="Mondo S.J."/>
            <person name="Kuo A."/>
            <person name="Hayes R.D."/>
            <person name="Haridas S."/>
            <person name="Andreopoulos B."/>
            <person name="Riley R."/>
            <person name="LaButti K."/>
            <person name="Pangilinan J."/>
            <person name="Lipzen A."/>
            <person name="Amirebrahimi M."/>
            <person name="Yan J."/>
            <person name="Adam C."/>
            <person name="Keymanesh K."/>
            <person name="Ng V."/>
            <person name="Louie K."/>
            <person name="Northen T."/>
            <person name="Drula E."/>
            <person name="Henrissat B."/>
            <person name="Hsieh H.M."/>
            <person name="Youens-Clark K."/>
            <person name="Lutzoni F."/>
            <person name="Miadlikowska J."/>
            <person name="Eastwood D.C."/>
            <person name="Hamelin R.C."/>
            <person name="Grigoriev I.V."/>
            <person name="U'Ren J.M."/>
        </authorList>
    </citation>
    <scope>NUCLEOTIDE SEQUENCE [LARGE SCALE GENOMIC DNA]</scope>
    <source>
        <strain evidence="1 2">CBS 119005</strain>
    </source>
</reference>
<dbReference type="Proteomes" id="UP001497700">
    <property type="component" value="Unassembled WGS sequence"/>
</dbReference>